<dbReference type="EMBL" id="FNJQ01000002">
    <property type="protein sequence ID" value="SDO86068.1"/>
    <property type="molecule type" value="Genomic_DNA"/>
</dbReference>
<dbReference type="OrthoDB" id="9800801at2"/>
<dbReference type="SUPFAM" id="SSF110849">
    <property type="entry name" value="ParB/Sulfiredoxin"/>
    <property type="match status" value="1"/>
</dbReference>
<dbReference type="Proteomes" id="UP000182412">
    <property type="component" value="Unassembled WGS sequence"/>
</dbReference>
<dbReference type="RefSeq" id="WP_074571100.1">
    <property type="nucleotide sequence ID" value="NZ_FNJQ01000002.1"/>
</dbReference>
<dbReference type="CDD" id="cd16401">
    <property type="entry name" value="ParB_N_like_MT"/>
    <property type="match status" value="1"/>
</dbReference>
<proteinExistence type="predicted"/>
<name>A0A1H0N035_SELRU</name>
<dbReference type="Gene3D" id="3.90.1530.10">
    <property type="entry name" value="Conserved hypothetical protein from pyrococcus furiosus pfu- 392566-001, ParB domain"/>
    <property type="match status" value="1"/>
</dbReference>
<evidence type="ECO:0000313" key="4">
    <source>
        <dbReference type="Proteomes" id="UP000182412"/>
    </source>
</evidence>
<sequence length="214" mass="24094">METKKFRLIDINPAPYNPRKDLQPGEAQYEAIKNSIEQFGFVEPLIVNIRDGKNVLVGGHQRYKILLEQGEKETEAAIVDLDEGEEKALNIALNKIDGEWDWGKLKDLIGELDKEAVTSIGFSNEEVDDILRELEQESGSDDDSAQEGQEASEGDEGEEDIGEAENTPEKPFEVYLSFSTQEAAEAWLTEHGIEKEFDSTRNVILDYAKEARDE</sequence>
<dbReference type="InterPro" id="IPR036086">
    <property type="entry name" value="ParB/Sulfiredoxin_sf"/>
</dbReference>
<feature type="compositionally biased region" description="Acidic residues" evidence="1">
    <location>
        <begin position="136"/>
        <end position="163"/>
    </location>
</feature>
<evidence type="ECO:0000259" key="2">
    <source>
        <dbReference type="SMART" id="SM00470"/>
    </source>
</evidence>
<dbReference type="Pfam" id="PF02195">
    <property type="entry name" value="ParB_N"/>
    <property type="match status" value="1"/>
</dbReference>
<accession>A0A1H0N035</accession>
<reference evidence="3 4" key="1">
    <citation type="submission" date="2016-10" db="EMBL/GenBank/DDBJ databases">
        <authorList>
            <person name="de Groot N.N."/>
        </authorList>
    </citation>
    <scope>NUCLEOTIDE SEQUENCE [LARGE SCALE GENOMIC DNA]</scope>
    <source>
        <strain evidence="3 4">S137</strain>
    </source>
</reference>
<feature type="region of interest" description="Disordered" evidence="1">
    <location>
        <begin position="136"/>
        <end position="174"/>
    </location>
</feature>
<evidence type="ECO:0000313" key="3">
    <source>
        <dbReference type="EMBL" id="SDO86068.1"/>
    </source>
</evidence>
<organism evidence="3 4">
    <name type="scientific">Selenomonas ruminantium</name>
    <dbReference type="NCBI Taxonomy" id="971"/>
    <lineage>
        <taxon>Bacteria</taxon>
        <taxon>Bacillati</taxon>
        <taxon>Bacillota</taxon>
        <taxon>Negativicutes</taxon>
        <taxon>Selenomonadales</taxon>
        <taxon>Selenomonadaceae</taxon>
        <taxon>Selenomonas</taxon>
    </lineage>
</organism>
<dbReference type="SMART" id="SM00470">
    <property type="entry name" value="ParB"/>
    <property type="match status" value="1"/>
</dbReference>
<protein>
    <submittedName>
        <fullName evidence="3">ParB-like nuclease domain-containing protein</fullName>
    </submittedName>
</protein>
<gene>
    <name evidence="3" type="ORF">SAMN05216366_102117</name>
</gene>
<feature type="domain" description="ParB-like N-terminal" evidence="2">
    <location>
        <begin position="2"/>
        <end position="95"/>
    </location>
</feature>
<evidence type="ECO:0000256" key="1">
    <source>
        <dbReference type="SAM" id="MobiDB-lite"/>
    </source>
</evidence>
<dbReference type="AlphaFoldDB" id="A0A1H0N035"/>
<dbReference type="InterPro" id="IPR003115">
    <property type="entry name" value="ParB_N"/>
</dbReference>